<dbReference type="Gene3D" id="6.10.250.2180">
    <property type="match status" value="1"/>
</dbReference>
<feature type="compositionally biased region" description="Low complexity" evidence="13">
    <location>
        <begin position="776"/>
        <end position="792"/>
    </location>
</feature>
<keyword evidence="5 14" id="KW-0812">Transmembrane</keyword>
<comment type="caution">
    <text evidence="16">The sequence shown here is derived from an EMBL/GenBank/DDBJ whole genome shotgun (WGS) entry which is preliminary data.</text>
</comment>
<dbReference type="Proteomes" id="UP000288716">
    <property type="component" value="Unassembled WGS sequence"/>
</dbReference>
<evidence type="ECO:0000256" key="13">
    <source>
        <dbReference type="SAM" id="MobiDB-lite"/>
    </source>
</evidence>
<dbReference type="SMART" id="SM01062">
    <property type="entry name" value="Ca_chan_IQ"/>
    <property type="match status" value="1"/>
</dbReference>
<keyword evidence="11 14" id="KW-0472">Membrane</keyword>
<keyword evidence="9 14" id="KW-1133">Transmembrane helix</keyword>
<sequence length="1046" mass="119077">MARIKFAFPTQSVVKCVLVAIRTIGNIMLVTYLLQFMFAVIGVQLFQGKFFECSDPSKSTKADCQGHYIVYQGGDLVTPVIERRVWKKYDFNFDDVFSAMLTLFTVATFEGWPKLLTVSIDSVGEDVGPKINNRPVVSIFYIVYIIVIAFFMVNIFVGFVIVTFQNEGEQEYKNCELDKNQRNCIEFALKARPVRRYIPKQRIQYKVWWFVTSQYFEYFIFTLILLNTVTLAMKFHGQPTPYTETLDALNIIFSVIFGVEFVLKLFAFRFKNYFGDPWNCVDCIIVFGSFLDIGIQKLGPRKEASGGKGSGFNITFFRLFRAMRLVKLLARGEGIRTLLWTFVKSFQALPYVALLILLLFFIYAVVGMQMFGKIKLDDETQIHRNNNFQSFFQSIVVLFRSATGESWQEIMLTCATGECEKGIEEKSCGNSIAYLYFISFYILCSFLIINLFVAVIMDNFDYLTRDWSILGAHHLDEFVRLWSEYDPDAKGRIKHLDVVTLLRKISPPLGFGKLCPHRIACKKLVSMNMPLNSDGTVMFNATLFALVRTNLKIKTEGNIDEMNEELRAIIKKVWKRTSPKLLDQVVPPATDDEVTVGKFYATFLIQDYFRRFKKRKEERDKQGNKDDENTVALQAGLRRLHEFGPEIRRAISGTLDEDNFSENPDWEPMHRRNHSLFGSVWSTVRGKRLQIPQRMPGNRVRIVESNGHTPNDTHKGFEPHHCILRYKTSVTDNEQANADDSLTQNNGICKICGTKLDPKKSVEKRGSDESSHSESDVSTASLSKEQSSISELSSRRSSKTGIRSSRPTIAIISVPVDDESAAMPPTPPPRRFIGTSSFRKRLPCFCKQDSNEWQTLDRTATASMSNLEDYSCQLSDEKGQRSKQRPRALSNIAASLRFVPVPAMAVAGFLPPNNFLGSRGSPLRASYHGKSSEKQYIETPLAVGTRRPMEVVGSAESLVGRVLQQQGLGKYCDPGFLKATQRELEEATGLTSEELDLAAHKILEAERRSPMQSQVSIIDRRKSSKENETHQFSDDDDDDKYKDTRL</sequence>
<dbReference type="InterPro" id="IPR005821">
    <property type="entry name" value="Ion_trans_dom"/>
</dbReference>
<evidence type="ECO:0000256" key="4">
    <source>
        <dbReference type="ARBA" id="ARBA00022673"/>
    </source>
</evidence>
<dbReference type="PANTHER" id="PTHR45628:SF1">
    <property type="entry name" value="VOLTAGE-DEPENDENT CALCIUM CHANNEL TYPE D SUBUNIT ALPHA-1"/>
    <property type="match status" value="1"/>
</dbReference>
<dbReference type="FunFam" id="1.10.238.10:FF:000063">
    <property type="entry name" value="Voltage-dependent N-type calcium channel subunit alpha"/>
    <property type="match status" value="1"/>
</dbReference>
<feature type="region of interest" description="Disordered" evidence="13">
    <location>
        <begin position="1006"/>
        <end position="1046"/>
    </location>
</feature>
<keyword evidence="2" id="KW-0813">Transport</keyword>
<evidence type="ECO:0000256" key="10">
    <source>
        <dbReference type="ARBA" id="ARBA00023065"/>
    </source>
</evidence>
<keyword evidence="12" id="KW-0407">Ion channel</keyword>
<evidence type="ECO:0000259" key="15">
    <source>
        <dbReference type="SMART" id="SM01062"/>
    </source>
</evidence>
<dbReference type="InterPro" id="IPR014873">
    <property type="entry name" value="VDCC_a1su_IQ"/>
</dbReference>
<dbReference type="AlphaFoldDB" id="A0A443SWW5"/>
<dbReference type="Pfam" id="PF16905">
    <property type="entry name" value="GPHH"/>
    <property type="match status" value="1"/>
</dbReference>
<keyword evidence="6" id="KW-0677">Repeat</keyword>
<organism evidence="16 17">
    <name type="scientific">Leptotrombidium deliense</name>
    <dbReference type="NCBI Taxonomy" id="299467"/>
    <lineage>
        <taxon>Eukaryota</taxon>
        <taxon>Metazoa</taxon>
        <taxon>Ecdysozoa</taxon>
        <taxon>Arthropoda</taxon>
        <taxon>Chelicerata</taxon>
        <taxon>Arachnida</taxon>
        <taxon>Acari</taxon>
        <taxon>Acariformes</taxon>
        <taxon>Trombidiformes</taxon>
        <taxon>Prostigmata</taxon>
        <taxon>Anystina</taxon>
        <taxon>Parasitengona</taxon>
        <taxon>Trombiculoidea</taxon>
        <taxon>Trombiculidae</taxon>
        <taxon>Leptotrombidium</taxon>
    </lineage>
</organism>
<feature type="transmembrane region" description="Helical" evidence="14">
    <location>
        <begin position="215"/>
        <end position="236"/>
    </location>
</feature>
<evidence type="ECO:0000256" key="11">
    <source>
        <dbReference type="ARBA" id="ARBA00023136"/>
    </source>
</evidence>
<feature type="region of interest" description="Disordered" evidence="13">
    <location>
        <begin position="759"/>
        <end position="806"/>
    </location>
</feature>
<dbReference type="InterPro" id="IPR050599">
    <property type="entry name" value="VDCC_alpha-1_subunit"/>
</dbReference>
<keyword evidence="3" id="KW-0109">Calcium transport</keyword>
<evidence type="ECO:0000256" key="7">
    <source>
        <dbReference type="ARBA" id="ARBA00022837"/>
    </source>
</evidence>
<dbReference type="FunFam" id="1.10.287.70:FF:000009">
    <property type="entry name" value="Voltage-dependent L-type calcium channel subunit alpha"/>
    <property type="match status" value="1"/>
</dbReference>
<dbReference type="VEuPathDB" id="VectorBase:LDEU000035"/>
<gene>
    <name evidence="16" type="ORF">B4U80_09020</name>
</gene>
<evidence type="ECO:0000313" key="17">
    <source>
        <dbReference type="Proteomes" id="UP000288716"/>
    </source>
</evidence>
<evidence type="ECO:0000256" key="3">
    <source>
        <dbReference type="ARBA" id="ARBA00022568"/>
    </source>
</evidence>
<evidence type="ECO:0000256" key="9">
    <source>
        <dbReference type="ARBA" id="ARBA00022989"/>
    </source>
</evidence>
<dbReference type="SUPFAM" id="SSF81324">
    <property type="entry name" value="Voltage-gated potassium channels"/>
    <property type="match status" value="2"/>
</dbReference>
<feature type="compositionally biased region" description="Basic and acidic residues" evidence="13">
    <location>
        <begin position="1018"/>
        <end position="1046"/>
    </location>
</feature>
<dbReference type="Gene3D" id="1.20.120.350">
    <property type="entry name" value="Voltage-gated potassium channels. Chain C"/>
    <property type="match status" value="1"/>
</dbReference>
<dbReference type="FunFam" id="1.10.287.70:FF:000117">
    <property type="entry name" value="Voltage-gated Ca2+ channel, alpha subunit"/>
    <property type="match status" value="1"/>
</dbReference>
<feature type="transmembrane region" description="Helical" evidence="14">
    <location>
        <begin position="27"/>
        <end position="46"/>
    </location>
</feature>
<feature type="transmembrane region" description="Helical" evidence="14">
    <location>
        <begin position="433"/>
        <end position="457"/>
    </location>
</feature>
<dbReference type="Gene3D" id="1.10.287.70">
    <property type="match status" value="2"/>
</dbReference>
<keyword evidence="10" id="KW-0406">Ion transport</keyword>
<keyword evidence="4" id="KW-0107">Calcium channel</keyword>
<dbReference type="Pfam" id="PF00520">
    <property type="entry name" value="Ion_trans"/>
    <property type="match status" value="2"/>
</dbReference>
<evidence type="ECO:0000256" key="12">
    <source>
        <dbReference type="ARBA" id="ARBA00023303"/>
    </source>
</evidence>
<evidence type="ECO:0000256" key="5">
    <source>
        <dbReference type="ARBA" id="ARBA00022692"/>
    </source>
</evidence>
<feature type="compositionally biased region" description="Basic and acidic residues" evidence="13">
    <location>
        <begin position="759"/>
        <end position="775"/>
    </location>
</feature>
<dbReference type="STRING" id="299467.A0A443SWW5"/>
<name>A0A443SWW5_9ACAR</name>
<accession>A0A443SWW5</accession>
<feature type="transmembrane region" description="Helical" evidence="14">
    <location>
        <begin position="139"/>
        <end position="164"/>
    </location>
</feature>
<evidence type="ECO:0000256" key="14">
    <source>
        <dbReference type="SAM" id="Phobius"/>
    </source>
</evidence>
<keyword evidence="8" id="KW-0851">Voltage-gated channel</keyword>
<feature type="transmembrane region" description="Helical" evidence="14">
    <location>
        <begin position="348"/>
        <end position="366"/>
    </location>
</feature>
<dbReference type="PANTHER" id="PTHR45628">
    <property type="entry name" value="VOLTAGE-DEPENDENT CALCIUM CHANNEL TYPE A SUBUNIT ALPHA-1"/>
    <property type="match status" value="1"/>
</dbReference>
<feature type="transmembrane region" description="Helical" evidence="14">
    <location>
        <begin position="248"/>
        <end position="268"/>
    </location>
</feature>
<dbReference type="GO" id="GO:0098703">
    <property type="term" value="P:calcium ion import across plasma membrane"/>
    <property type="evidence" value="ECO:0007669"/>
    <property type="project" value="TreeGrafter"/>
</dbReference>
<dbReference type="Pfam" id="PF08763">
    <property type="entry name" value="Ca_chan_IQ"/>
    <property type="match status" value="1"/>
</dbReference>
<dbReference type="GO" id="GO:0008331">
    <property type="term" value="F:high voltage-gated calcium channel activity"/>
    <property type="evidence" value="ECO:0007669"/>
    <property type="project" value="TreeGrafter"/>
</dbReference>
<evidence type="ECO:0000256" key="2">
    <source>
        <dbReference type="ARBA" id="ARBA00022448"/>
    </source>
</evidence>
<feature type="domain" description="Voltage-dependent calcium channel alpha-1 subunit IQ" evidence="15">
    <location>
        <begin position="591"/>
        <end position="625"/>
    </location>
</feature>
<evidence type="ECO:0000313" key="16">
    <source>
        <dbReference type="EMBL" id="RWS32009.1"/>
    </source>
</evidence>
<dbReference type="EMBL" id="NCKV01000004">
    <property type="protein sequence ID" value="RWS32009.1"/>
    <property type="molecule type" value="Genomic_DNA"/>
</dbReference>
<comment type="subcellular location">
    <subcellularLocation>
        <location evidence="1">Membrane</location>
        <topology evidence="1">Multi-pass membrane protein</topology>
    </subcellularLocation>
</comment>
<evidence type="ECO:0000256" key="8">
    <source>
        <dbReference type="ARBA" id="ARBA00022882"/>
    </source>
</evidence>
<proteinExistence type="predicted"/>
<evidence type="ECO:0000256" key="1">
    <source>
        <dbReference type="ARBA" id="ARBA00004141"/>
    </source>
</evidence>
<evidence type="ECO:0000256" key="6">
    <source>
        <dbReference type="ARBA" id="ARBA00022737"/>
    </source>
</evidence>
<keyword evidence="17" id="KW-1185">Reference proteome</keyword>
<dbReference type="GO" id="GO:0005891">
    <property type="term" value="C:voltage-gated calcium channel complex"/>
    <property type="evidence" value="ECO:0007669"/>
    <property type="project" value="TreeGrafter"/>
</dbReference>
<keyword evidence="7" id="KW-0106">Calcium</keyword>
<reference evidence="16 17" key="1">
    <citation type="journal article" date="2018" name="Gigascience">
        <title>Genomes of trombidid mites reveal novel predicted allergens and laterally-transferred genes associated with secondary metabolism.</title>
        <authorList>
            <person name="Dong X."/>
            <person name="Chaisiri K."/>
            <person name="Xia D."/>
            <person name="Armstrong S.D."/>
            <person name="Fang Y."/>
            <person name="Donnelly M.J."/>
            <person name="Kadowaki T."/>
            <person name="McGarry J.W."/>
            <person name="Darby A.C."/>
            <person name="Makepeace B.L."/>
        </authorList>
    </citation>
    <scope>NUCLEOTIDE SEQUENCE [LARGE SCALE GENOMIC DNA]</scope>
    <source>
        <strain evidence="16">UoL-UT</strain>
    </source>
</reference>
<protein>
    <submittedName>
        <fullName evidence="16">Muscle calcium channel subunit alpha-1-like protein</fullName>
    </submittedName>
</protein>
<dbReference type="InterPro" id="IPR027359">
    <property type="entry name" value="Volt_channel_dom_sf"/>
</dbReference>
<dbReference type="OrthoDB" id="431720at2759"/>
<dbReference type="InterPro" id="IPR031649">
    <property type="entry name" value="GPHH_dom"/>
</dbReference>